<dbReference type="EMBL" id="JAUHPV010000006">
    <property type="protein sequence ID" value="MDN4473555.1"/>
    <property type="molecule type" value="Genomic_DNA"/>
</dbReference>
<evidence type="ECO:0000313" key="3">
    <source>
        <dbReference type="Proteomes" id="UP001172738"/>
    </source>
</evidence>
<evidence type="ECO:0008006" key="4">
    <source>
        <dbReference type="Google" id="ProtNLM"/>
    </source>
</evidence>
<feature type="transmembrane region" description="Helical" evidence="1">
    <location>
        <begin position="17"/>
        <end position="36"/>
    </location>
</feature>
<accession>A0ABT8G354</accession>
<keyword evidence="1" id="KW-0472">Membrane</keyword>
<reference evidence="2" key="1">
    <citation type="submission" date="2023-06" db="EMBL/GenBank/DDBJ databases">
        <title>SYSU T00b26.</title>
        <authorList>
            <person name="Gao L."/>
            <person name="Fang B.-Z."/>
            <person name="Li W.-J."/>
        </authorList>
    </citation>
    <scope>NUCLEOTIDE SEQUENCE</scope>
    <source>
        <strain evidence="2">SYSU T00b26</strain>
    </source>
</reference>
<evidence type="ECO:0000313" key="2">
    <source>
        <dbReference type="EMBL" id="MDN4473555.1"/>
    </source>
</evidence>
<name>A0ABT8G354_9MICO</name>
<keyword evidence="3" id="KW-1185">Reference proteome</keyword>
<protein>
    <recommendedName>
        <fullName evidence="4">PH domain-containing protein</fullName>
    </recommendedName>
</protein>
<sequence>MAFDLTLHAQRPSPARLILPAVGSAFMAGLTVVTISDALAGSASGVGIGLTLVMMTATAWLVRDLLKLLGVVPAARIELSDDSLSVRSAMFGLNGRRRTLALGQTIRMDVLRQPSLFLGATGLYRLSQQDVQVTIVAPGMVRDEDLEALLERLAESGTRVDLIEHRSRREGGPGPSR</sequence>
<gene>
    <name evidence="2" type="ORF">QQX04_11180</name>
</gene>
<feature type="transmembrane region" description="Helical" evidence="1">
    <location>
        <begin position="42"/>
        <end position="62"/>
    </location>
</feature>
<proteinExistence type="predicted"/>
<keyword evidence="1" id="KW-0812">Transmembrane</keyword>
<comment type="caution">
    <text evidence="2">The sequence shown here is derived from an EMBL/GenBank/DDBJ whole genome shotgun (WGS) entry which is preliminary data.</text>
</comment>
<evidence type="ECO:0000256" key="1">
    <source>
        <dbReference type="SAM" id="Phobius"/>
    </source>
</evidence>
<dbReference type="RefSeq" id="WP_301129192.1">
    <property type="nucleotide sequence ID" value="NZ_JAUHPV010000006.1"/>
</dbReference>
<dbReference type="Proteomes" id="UP001172738">
    <property type="component" value="Unassembled WGS sequence"/>
</dbReference>
<keyword evidence="1" id="KW-1133">Transmembrane helix</keyword>
<organism evidence="2 3">
    <name type="scientific">Demequina zhanjiangensis</name>
    <dbReference type="NCBI Taxonomy" id="3051659"/>
    <lineage>
        <taxon>Bacteria</taxon>
        <taxon>Bacillati</taxon>
        <taxon>Actinomycetota</taxon>
        <taxon>Actinomycetes</taxon>
        <taxon>Micrococcales</taxon>
        <taxon>Demequinaceae</taxon>
        <taxon>Demequina</taxon>
    </lineage>
</organism>